<comment type="similarity">
    <text evidence="2">Belongs to the histone deacetylase family.</text>
</comment>
<keyword evidence="9" id="KW-0539">Nucleus</keyword>
<keyword evidence="7" id="KW-0805">Transcription regulation</keyword>
<evidence type="ECO:0000256" key="9">
    <source>
        <dbReference type="ARBA" id="ARBA00023242"/>
    </source>
</evidence>
<evidence type="ECO:0000256" key="12">
    <source>
        <dbReference type="ARBA" id="ARBA00065154"/>
    </source>
</evidence>
<keyword evidence="5" id="KW-0378">Hydrolase</keyword>
<evidence type="ECO:0000256" key="3">
    <source>
        <dbReference type="ARBA" id="ARBA00012111"/>
    </source>
</evidence>
<dbReference type="AlphaFoldDB" id="A0A1I8FZF1"/>
<comment type="catalytic activity">
    <reaction evidence="10">
        <text>N(6)-acetyl-L-lysyl-[histone] + H2O = L-lysyl-[histone] + acetate</text>
        <dbReference type="Rhea" id="RHEA:58196"/>
        <dbReference type="Rhea" id="RHEA-COMP:9845"/>
        <dbReference type="Rhea" id="RHEA-COMP:11338"/>
        <dbReference type="ChEBI" id="CHEBI:15377"/>
        <dbReference type="ChEBI" id="CHEBI:29969"/>
        <dbReference type="ChEBI" id="CHEBI:30089"/>
        <dbReference type="ChEBI" id="CHEBI:61930"/>
        <dbReference type="EC" id="3.5.1.98"/>
    </reaction>
</comment>
<dbReference type="InterPro" id="IPR023801">
    <property type="entry name" value="His_deacetylse_dom"/>
</dbReference>
<evidence type="ECO:0000313" key="15">
    <source>
        <dbReference type="WBParaSite" id="maker-uti_cns_0000372-snap-gene-0.8-mRNA-1"/>
    </source>
</evidence>
<dbReference type="GO" id="GO:0040029">
    <property type="term" value="P:epigenetic regulation of gene expression"/>
    <property type="evidence" value="ECO:0007669"/>
    <property type="project" value="TreeGrafter"/>
</dbReference>
<evidence type="ECO:0000256" key="2">
    <source>
        <dbReference type="ARBA" id="ARBA00005947"/>
    </source>
</evidence>
<dbReference type="PANTHER" id="PTHR10625:SF23">
    <property type="entry name" value="HISTONE DEACETYLASE 11"/>
    <property type="match status" value="1"/>
</dbReference>
<dbReference type="CDD" id="cd09993">
    <property type="entry name" value="HDAC_classIV"/>
    <property type="match status" value="1"/>
</dbReference>
<organism evidence="14 15">
    <name type="scientific">Macrostomum lignano</name>
    <dbReference type="NCBI Taxonomy" id="282301"/>
    <lineage>
        <taxon>Eukaryota</taxon>
        <taxon>Metazoa</taxon>
        <taxon>Spiralia</taxon>
        <taxon>Lophotrochozoa</taxon>
        <taxon>Platyhelminthes</taxon>
        <taxon>Rhabditophora</taxon>
        <taxon>Macrostomorpha</taxon>
        <taxon>Macrostomida</taxon>
        <taxon>Macrostomidae</taxon>
        <taxon>Macrostomum</taxon>
    </lineage>
</organism>
<evidence type="ECO:0000256" key="8">
    <source>
        <dbReference type="ARBA" id="ARBA00023163"/>
    </source>
</evidence>
<accession>A0A1I8FZF1</accession>
<reference evidence="15" key="1">
    <citation type="submission" date="2016-11" db="UniProtKB">
        <authorList>
            <consortium name="WormBaseParasite"/>
        </authorList>
    </citation>
    <scope>IDENTIFICATION</scope>
</reference>
<evidence type="ECO:0000256" key="10">
    <source>
        <dbReference type="ARBA" id="ARBA00048287"/>
    </source>
</evidence>
<sequence length="352" mass="38065">MASNASEAGAGPAKESTSYLSPLYISVPESSWPIVYHPSYNISFAGLEKLHPFDSGKWGKIVGFLIEAGLLQQHQLVQPLEAQEADLLKVHTADYLNSLKWSANVARVTEVGLVAMLPNFIVQRKVLKPFRFHVGGTVLAAKLALDRGWAINIGGGFHHCCGYRGGGFCAYADITMAVKFLQRGYAGPESQIQRAMIVDLDAHQGNGHERDFLGDKTVFILDAYNVQIYPGDNAAKPAISCSVDLTAGVGDNAYLDEVSKALEESLNGSFQPQLVLYNAGTDIMDGDPLGLMRITPNGIIRRDELVFRACRTRGIPVVMVTSGGYQRSNARVIADSILNLRDKGLIEGPTAG</sequence>
<evidence type="ECO:0000256" key="13">
    <source>
        <dbReference type="ARBA" id="ARBA00072450"/>
    </source>
</evidence>
<dbReference type="EC" id="3.5.1.98" evidence="3"/>
<dbReference type="FunFam" id="3.40.800.20:FF:000009">
    <property type="entry name" value="Histone deacetylase 11"/>
    <property type="match status" value="1"/>
</dbReference>
<dbReference type="OrthoDB" id="437693at2759"/>
<keyword evidence="6" id="KW-0156">Chromatin regulator</keyword>
<name>A0A1I8FZF1_9PLAT</name>
<dbReference type="GO" id="GO:0141221">
    <property type="term" value="F:histone deacetylase activity, hydrolytic mechanism"/>
    <property type="evidence" value="ECO:0007669"/>
    <property type="project" value="UniProtKB-EC"/>
</dbReference>
<dbReference type="InterPro" id="IPR037138">
    <property type="entry name" value="His_deacetylse_dom_sf"/>
</dbReference>
<dbReference type="SUPFAM" id="SSF52768">
    <property type="entry name" value="Arginase/deacetylase"/>
    <property type="match status" value="1"/>
</dbReference>
<comment type="function">
    <text evidence="11">Responsible for the deacetylation of lysine residues on the N-terminal part of the core histones (H2A, H2B, H3 and H4). Histone deacetylation gives a tag for epigenetic repression and plays an important role in transcriptional regulation, cell cycle progression and developmental events. Histone deacetylases act via the formation of large multiprotein complexes.</text>
</comment>
<dbReference type="WBParaSite" id="maker-uti_cns_0000372-snap-gene-0.8-mRNA-1">
    <property type="protein sequence ID" value="maker-uti_cns_0000372-snap-gene-0.8-mRNA-1"/>
    <property type="gene ID" value="maker-uti_cns_0000372-snap-gene-0.8"/>
</dbReference>
<evidence type="ECO:0000313" key="14">
    <source>
        <dbReference type="Proteomes" id="UP000095280"/>
    </source>
</evidence>
<dbReference type="Pfam" id="PF00850">
    <property type="entry name" value="Hist_deacetyl"/>
    <property type="match status" value="1"/>
</dbReference>
<dbReference type="Gene3D" id="3.40.800.20">
    <property type="entry name" value="Histone deacetylase domain"/>
    <property type="match status" value="1"/>
</dbReference>
<keyword evidence="4" id="KW-0678">Repressor</keyword>
<dbReference type="InterPro" id="IPR023696">
    <property type="entry name" value="Ureohydrolase_dom_sf"/>
</dbReference>
<keyword evidence="14" id="KW-1185">Reference proteome</keyword>
<evidence type="ECO:0000256" key="5">
    <source>
        <dbReference type="ARBA" id="ARBA00022801"/>
    </source>
</evidence>
<dbReference type="InterPro" id="IPR044150">
    <property type="entry name" value="HDAC_classIV"/>
</dbReference>
<evidence type="ECO:0000256" key="4">
    <source>
        <dbReference type="ARBA" id="ARBA00022491"/>
    </source>
</evidence>
<protein>
    <recommendedName>
        <fullName evidence="13">Histone deacetylase 11</fullName>
        <ecNumber evidence="3">3.5.1.98</ecNumber>
    </recommendedName>
</protein>
<dbReference type="Proteomes" id="UP000095280">
    <property type="component" value="Unplaced"/>
</dbReference>
<comment type="subcellular location">
    <subcellularLocation>
        <location evidence="1">Nucleus</location>
    </subcellularLocation>
</comment>
<comment type="subunit">
    <text evidence="12">Interacts with HDAC6.</text>
</comment>
<proteinExistence type="inferred from homology"/>
<keyword evidence="8" id="KW-0804">Transcription</keyword>
<evidence type="ECO:0000256" key="11">
    <source>
        <dbReference type="ARBA" id="ARBA00059784"/>
    </source>
</evidence>
<dbReference type="STRING" id="282301.A0A1I8FZF1"/>
<evidence type="ECO:0000256" key="7">
    <source>
        <dbReference type="ARBA" id="ARBA00023015"/>
    </source>
</evidence>
<evidence type="ECO:0000256" key="1">
    <source>
        <dbReference type="ARBA" id="ARBA00004123"/>
    </source>
</evidence>
<dbReference type="PANTHER" id="PTHR10625">
    <property type="entry name" value="HISTONE DEACETYLASE HDAC1-RELATED"/>
    <property type="match status" value="1"/>
</dbReference>
<dbReference type="GO" id="GO:0000118">
    <property type="term" value="C:histone deacetylase complex"/>
    <property type="evidence" value="ECO:0007669"/>
    <property type="project" value="UniProtKB-ARBA"/>
</dbReference>
<evidence type="ECO:0000256" key="6">
    <source>
        <dbReference type="ARBA" id="ARBA00022853"/>
    </source>
</evidence>